<evidence type="ECO:0000313" key="2">
    <source>
        <dbReference type="EMBL" id="GEM08793.1"/>
    </source>
</evidence>
<accession>A0A511KEJ5</accession>
<evidence type="ECO:0000256" key="1">
    <source>
        <dbReference type="SAM" id="MobiDB-lite"/>
    </source>
</evidence>
<dbReference type="OrthoDB" id="8249012at2759"/>
<dbReference type="PANTHER" id="PTHR21521:SF0">
    <property type="entry name" value="AMUN, ISOFORM A"/>
    <property type="match status" value="1"/>
</dbReference>
<dbReference type="AlphaFoldDB" id="A0A511KEJ5"/>
<protein>
    <submittedName>
        <fullName evidence="2">Uncharacterized protein</fullName>
    </submittedName>
</protein>
<proteinExistence type="predicted"/>
<feature type="compositionally biased region" description="Basic and acidic residues" evidence="1">
    <location>
        <begin position="206"/>
        <end position="217"/>
    </location>
</feature>
<dbReference type="EMBL" id="BJWK01000006">
    <property type="protein sequence ID" value="GEM08793.1"/>
    <property type="molecule type" value="Genomic_DNA"/>
</dbReference>
<feature type="region of interest" description="Disordered" evidence="1">
    <location>
        <begin position="206"/>
        <end position="240"/>
    </location>
</feature>
<comment type="caution">
    <text evidence="2">The sequence shown here is derived from an EMBL/GenBank/DDBJ whole genome shotgun (WGS) entry which is preliminary data.</text>
</comment>
<sequence length="240" mass="26565">MPSRLDLVAALTHSPQALTLRANASNSSTDLVELDGWYRGTLRETLQEREKEDERGAFLVKEELVKLMQWKLARGKWRPRLQNLVAQNPASEIESSTAKAFATVDSDPAASLAVLSKLKAVGPATATAVLALWRPDVEPFMSDAAMENVGAYGEGEAGSLSKKEYTAKAWQTYRKQMQDRMKREDWASMEELEKALWSWAVERKYGKAQVDGEEKPKAGKKRKSTGGAAEQAKKPKKGAP</sequence>
<reference evidence="2 3" key="1">
    <citation type="submission" date="2019-07" db="EMBL/GenBank/DDBJ databases">
        <title>Rhodotorula toruloides NBRC10032 genome sequencing.</title>
        <authorList>
            <person name="Shida Y."/>
            <person name="Takaku H."/>
            <person name="Ogasawara W."/>
            <person name="Mori K."/>
        </authorList>
    </citation>
    <scope>NUCLEOTIDE SEQUENCE [LARGE SCALE GENOMIC DNA]</scope>
    <source>
        <strain evidence="2 3">NBRC10032</strain>
    </source>
</reference>
<name>A0A511KEJ5_RHOTO</name>
<dbReference type="Proteomes" id="UP000321518">
    <property type="component" value="Unassembled WGS sequence"/>
</dbReference>
<evidence type="ECO:0000313" key="3">
    <source>
        <dbReference type="Proteomes" id="UP000321518"/>
    </source>
</evidence>
<organism evidence="2 3">
    <name type="scientific">Rhodotorula toruloides</name>
    <name type="common">Yeast</name>
    <name type="synonym">Rhodosporidium toruloides</name>
    <dbReference type="NCBI Taxonomy" id="5286"/>
    <lineage>
        <taxon>Eukaryota</taxon>
        <taxon>Fungi</taxon>
        <taxon>Dikarya</taxon>
        <taxon>Basidiomycota</taxon>
        <taxon>Pucciniomycotina</taxon>
        <taxon>Microbotryomycetes</taxon>
        <taxon>Sporidiobolales</taxon>
        <taxon>Sporidiobolaceae</taxon>
        <taxon>Rhodotorula</taxon>
    </lineage>
</organism>
<gene>
    <name evidence="2" type="ORF">Rt10032_c06g2810</name>
</gene>
<dbReference type="PANTHER" id="PTHR21521">
    <property type="entry name" value="AMUN, ISOFORM A"/>
    <property type="match status" value="1"/>
</dbReference>